<dbReference type="EMBL" id="BNJJ01000025">
    <property type="protein sequence ID" value="GHO88508.1"/>
    <property type="molecule type" value="Genomic_DNA"/>
</dbReference>
<proteinExistence type="predicted"/>
<gene>
    <name evidence="2" type="ORF">KSZ_65140</name>
</gene>
<organism evidence="2 3">
    <name type="scientific">Dictyobacter formicarum</name>
    <dbReference type="NCBI Taxonomy" id="2778368"/>
    <lineage>
        <taxon>Bacteria</taxon>
        <taxon>Bacillati</taxon>
        <taxon>Chloroflexota</taxon>
        <taxon>Ktedonobacteria</taxon>
        <taxon>Ktedonobacterales</taxon>
        <taxon>Dictyobacteraceae</taxon>
        <taxon>Dictyobacter</taxon>
    </lineage>
</organism>
<dbReference type="RefSeq" id="WP_201366095.1">
    <property type="nucleotide sequence ID" value="NZ_BNJJ01000025.1"/>
</dbReference>
<evidence type="ECO:0000259" key="1">
    <source>
        <dbReference type="Pfam" id="PF08241"/>
    </source>
</evidence>
<dbReference type="PANTHER" id="PTHR43591">
    <property type="entry name" value="METHYLTRANSFERASE"/>
    <property type="match status" value="1"/>
</dbReference>
<dbReference type="SUPFAM" id="SSF53335">
    <property type="entry name" value="S-adenosyl-L-methionine-dependent methyltransferases"/>
    <property type="match status" value="1"/>
</dbReference>
<dbReference type="InterPro" id="IPR029063">
    <property type="entry name" value="SAM-dependent_MTases_sf"/>
</dbReference>
<dbReference type="CDD" id="cd02440">
    <property type="entry name" value="AdoMet_MTases"/>
    <property type="match status" value="1"/>
</dbReference>
<name>A0ABQ3VSF0_9CHLR</name>
<protein>
    <recommendedName>
        <fullName evidence="1">Methyltransferase type 11 domain-containing protein</fullName>
    </recommendedName>
</protein>
<evidence type="ECO:0000313" key="2">
    <source>
        <dbReference type="EMBL" id="GHO88508.1"/>
    </source>
</evidence>
<evidence type="ECO:0000313" key="3">
    <source>
        <dbReference type="Proteomes" id="UP000635565"/>
    </source>
</evidence>
<dbReference type="Gene3D" id="3.40.50.150">
    <property type="entry name" value="Vaccinia Virus protein VP39"/>
    <property type="match status" value="1"/>
</dbReference>
<sequence length="271" mass="30705">MSDTVDQQYLLDKQYHTSVNLDARIRLHERFSTNRTDWQRWVFEQFDIPAGSRVLELGTGSGQLWAHNLDRIPENWQITLSDFSSGMLHDARKNLGERASQFQFEVIDIQTIPFPDDSFDYVIANHMLYHVPNRARAFAEIRRVLRPQGRFYAATNGESHLREMEHFCTQAGIGVGGIIGGQARSIFNLQNGREQMAPWFKQIEARPFEGNLAVTEVEPLIAFILSGRAPGSVSEEQLQALRTILGEELKAHGLVHITKETGLFIASGPKS</sequence>
<dbReference type="Proteomes" id="UP000635565">
    <property type="component" value="Unassembled WGS sequence"/>
</dbReference>
<dbReference type="PANTHER" id="PTHR43591:SF24">
    <property type="entry name" value="2-METHOXY-6-POLYPRENYL-1,4-BENZOQUINOL METHYLASE, MITOCHONDRIAL"/>
    <property type="match status" value="1"/>
</dbReference>
<accession>A0ABQ3VSF0</accession>
<reference evidence="2 3" key="1">
    <citation type="journal article" date="2021" name="Int. J. Syst. Evol. Microbiol.">
        <title>Reticulibacter mediterranei gen. nov., sp. nov., within the new family Reticulibacteraceae fam. nov., and Ktedonospora formicarum gen. nov., sp. nov., Ktedonobacter robiniae sp. nov., Dictyobacter formicarum sp. nov. and Dictyobacter arantiisoli sp. nov., belonging to the class Ktedonobacteria.</title>
        <authorList>
            <person name="Yabe S."/>
            <person name="Zheng Y."/>
            <person name="Wang C.M."/>
            <person name="Sakai Y."/>
            <person name="Abe K."/>
            <person name="Yokota A."/>
            <person name="Donadio S."/>
            <person name="Cavaletti L."/>
            <person name="Monciardini P."/>
        </authorList>
    </citation>
    <scope>NUCLEOTIDE SEQUENCE [LARGE SCALE GENOMIC DNA]</scope>
    <source>
        <strain evidence="2 3">SOSP1-9</strain>
    </source>
</reference>
<dbReference type="InterPro" id="IPR013216">
    <property type="entry name" value="Methyltransf_11"/>
</dbReference>
<feature type="domain" description="Methyltransferase type 11" evidence="1">
    <location>
        <begin position="55"/>
        <end position="152"/>
    </location>
</feature>
<keyword evidence="3" id="KW-1185">Reference proteome</keyword>
<comment type="caution">
    <text evidence="2">The sequence shown here is derived from an EMBL/GenBank/DDBJ whole genome shotgun (WGS) entry which is preliminary data.</text>
</comment>
<dbReference type="Pfam" id="PF08241">
    <property type="entry name" value="Methyltransf_11"/>
    <property type="match status" value="1"/>
</dbReference>